<dbReference type="Pfam" id="PF07197">
    <property type="entry name" value="DUF1409"/>
    <property type="match status" value="1"/>
</dbReference>
<evidence type="ECO:0000259" key="3">
    <source>
        <dbReference type="Pfam" id="PF10536"/>
    </source>
</evidence>
<reference evidence="4" key="1">
    <citation type="journal article" date="2002" name="Nature">
        <title>Sequence and analysis of rice chromosome 4.</title>
        <authorList>
            <person name="Feng Q."/>
            <person name="Zhang Y."/>
            <person name="Hao P."/>
            <person name="Wang S."/>
            <person name="Fu G."/>
            <person name="Huang Y."/>
            <person name="Li Y."/>
            <person name="Zhu J."/>
            <person name="Liu Y."/>
            <person name="Hu X."/>
            <person name="Jia P."/>
            <person name="Zhang Y."/>
            <person name="Zhao Q."/>
            <person name="Ying K."/>
            <person name="Yu S."/>
            <person name="Tang Y."/>
            <person name="Weng Q."/>
            <person name="Zhang L."/>
            <person name="Lu Y."/>
            <person name="Mu J."/>
            <person name="Lu Y."/>
            <person name="Zhang L.S."/>
            <person name="Yu Z."/>
            <person name="Fan D."/>
            <person name="Liu X."/>
            <person name="Lu T."/>
            <person name="Li C."/>
            <person name="Wu Y."/>
            <person name="Sun T."/>
            <person name="Lei H."/>
            <person name="Li T."/>
            <person name="Hu H."/>
            <person name="Guan J."/>
            <person name="Wu M."/>
            <person name="Zhang R."/>
            <person name="Zhou B."/>
            <person name="Chen Z."/>
            <person name="Chen L."/>
            <person name="Jin Z."/>
            <person name="Wang R."/>
            <person name="Yin H."/>
            <person name="Cai Z."/>
            <person name="Ren S."/>
            <person name="Lv G."/>
            <person name="Gu W."/>
            <person name="Zhu G."/>
            <person name="Tu Y."/>
            <person name="Jia J."/>
            <person name="Zhang Y."/>
            <person name="Chen J."/>
            <person name="Kang H."/>
            <person name="Chen X."/>
            <person name="Shao C."/>
            <person name="Sun Y."/>
            <person name="Hu Q."/>
            <person name="Zhang X."/>
            <person name="Zhang W."/>
            <person name="Wang L."/>
            <person name="Ding C."/>
            <person name="Sheng H."/>
            <person name="Gu J."/>
            <person name="Chen S."/>
            <person name="Ni L."/>
            <person name="Zhu F."/>
            <person name="Chen W."/>
            <person name="Lan L."/>
            <person name="Lai Y."/>
            <person name="Cheng Z."/>
            <person name="Gu M."/>
            <person name="Jiang J."/>
            <person name="Li J."/>
            <person name="Hong G."/>
            <person name="Xue Y."/>
            <person name="Han B."/>
        </authorList>
    </citation>
    <scope>NUCLEOTIDE SEQUENCE</scope>
</reference>
<dbReference type="EMBL" id="CR855225">
    <property type="protein sequence ID" value="CAH67820.1"/>
    <property type="molecule type" value="Genomic_DNA"/>
</dbReference>
<protein>
    <submittedName>
        <fullName evidence="4">OSIGBa0138H21-OSIGBa0138E01.11 protein</fullName>
    </submittedName>
</protein>
<evidence type="ECO:0000313" key="4">
    <source>
        <dbReference type="EMBL" id="CAH67820.1"/>
    </source>
</evidence>
<feature type="compositionally biased region" description="Basic residues" evidence="1">
    <location>
        <begin position="589"/>
        <end position="600"/>
    </location>
</feature>
<evidence type="ECO:0000256" key="1">
    <source>
        <dbReference type="SAM" id="MobiDB-lite"/>
    </source>
</evidence>
<reference evidence="4" key="2">
    <citation type="submission" date="2004-10" db="EMBL/GenBank/DDBJ databases">
        <title>Chromosome-wide comparison between domesticated rice subspecies indica and japonica.</title>
        <authorList>
            <person name="Han B."/>
        </authorList>
    </citation>
    <scope>NUCLEOTIDE SEQUENCE</scope>
</reference>
<accession>Q01HY5</accession>
<dbReference type="InterPro" id="IPR019557">
    <property type="entry name" value="AminoTfrase-like_pln_mobile"/>
</dbReference>
<name>Q01HY5_ORYSA</name>
<dbReference type="GO" id="GO:0010073">
    <property type="term" value="P:meristem maintenance"/>
    <property type="evidence" value="ECO:0007669"/>
    <property type="project" value="InterPro"/>
</dbReference>
<feature type="domain" description="Aminotransferase-like plant mobile" evidence="3">
    <location>
        <begin position="80"/>
        <end position="236"/>
    </location>
</feature>
<dbReference type="PANTHER" id="PTHR46033:SF65">
    <property type="entry name" value="AMINOTRANSFERASE-LIKE PLANT MOBILE DOMAIN-CONTAINING PROTEIN"/>
    <property type="match status" value="1"/>
</dbReference>
<evidence type="ECO:0000259" key="2">
    <source>
        <dbReference type="Pfam" id="PF07197"/>
    </source>
</evidence>
<dbReference type="Pfam" id="PF10536">
    <property type="entry name" value="PMD"/>
    <property type="match status" value="1"/>
</dbReference>
<dbReference type="InterPro" id="IPR010811">
    <property type="entry name" value="DUF1409"/>
</dbReference>
<dbReference type="AlphaFoldDB" id="Q01HY5"/>
<feature type="region of interest" description="Disordered" evidence="1">
    <location>
        <begin position="500"/>
        <end position="528"/>
    </location>
</feature>
<gene>
    <name evidence="4" type="primary">OSIGBa0138H21-OSIGBa0138E01.11</name>
</gene>
<proteinExistence type="predicted"/>
<dbReference type="PANTHER" id="PTHR46033">
    <property type="entry name" value="PROTEIN MAIN-LIKE 2"/>
    <property type="match status" value="1"/>
</dbReference>
<organism evidence="4">
    <name type="scientific">Oryza sativa</name>
    <name type="common">Rice</name>
    <dbReference type="NCBI Taxonomy" id="4530"/>
    <lineage>
        <taxon>Eukaryota</taxon>
        <taxon>Viridiplantae</taxon>
        <taxon>Streptophyta</taxon>
        <taxon>Embryophyta</taxon>
        <taxon>Tracheophyta</taxon>
        <taxon>Spermatophyta</taxon>
        <taxon>Magnoliopsida</taxon>
        <taxon>Liliopsida</taxon>
        <taxon>Poales</taxon>
        <taxon>Poaceae</taxon>
        <taxon>BOP clade</taxon>
        <taxon>Oryzoideae</taxon>
        <taxon>Oryzeae</taxon>
        <taxon>Oryzinae</taxon>
        <taxon>Oryza</taxon>
    </lineage>
</organism>
<sequence>MSTSASPSAASSAEYAEHLSNLVAIPSLSHENHYFLGPVGNPTPLSSSSPSLEKTSPEKSWITWFKRMSASKRVHWDEIGIGQALDLTIANSAKDEPLMAATSYFWSNTINAFLFNQGPMTPTLIDIIMITGLDVTSTANPMNLNMKNQCDFKTKSIGGWSGYVAAYMGQGSVTPREHVAFLLMWLEKFLFCGSSCGPTTNWQFVAEALEAKKQFPLGKILLGYLYQMLNNASAKLAVGSVVGAEAEFPRLEPIIEDDKERTHRRCMSYGEYASTPADAGAKLSAELLKDCFCSCYKGFQKDARVWFPYEDSADLELPSDFRFEEVNHERFQTSREVFTAAISPCILPVGIHQGRNIQASDEFYHPMSSARQLGMGQLPIGLFFADKIQCRGEISSTLMMDRLLSLPGPPLGSIENIELAMFRSKNFDRWWGEWKLHLFHQPASMYMTDLFPDVVPQQQSNSGRDITYALGLIPNGGGPSLPVIGYDAPKTSALLQGLIREPADAGKKRKTRSSDVDTSAPALKKKIKKKAKLADDLPALDPSIEQALDEEEIREDVDQAATEVSDTERTPSASPKQTPPTPSAPTPFTRKRKTAVKKKSAPMASKPAPPVLADLFSFDIRDYLDEETEVDTTSKALAPFSDDVKKTLEDISHWLETSSLDSLVVDCGSIRTRLHEVQTQIPDKLADILTPAVYLEQHQFKLEKAKLRLAEHREHKDIEATI</sequence>
<feature type="domain" description="DUF1409" evidence="2">
    <location>
        <begin position="658"/>
        <end position="702"/>
    </location>
</feature>
<dbReference type="InterPro" id="IPR044824">
    <property type="entry name" value="MAIN-like"/>
</dbReference>
<feature type="region of interest" description="Disordered" evidence="1">
    <location>
        <begin position="547"/>
        <end position="606"/>
    </location>
</feature>